<protein>
    <submittedName>
        <fullName evidence="1">Uncharacterized protein</fullName>
    </submittedName>
</protein>
<dbReference type="EMBL" id="JAIWYP010000001">
    <property type="protein sequence ID" value="KAH3890333.1"/>
    <property type="molecule type" value="Genomic_DNA"/>
</dbReference>
<dbReference type="Proteomes" id="UP000828390">
    <property type="component" value="Unassembled WGS sequence"/>
</dbReference>
<name>A0A9D4N9C0_DREPO</name>
<evidence type="ECO:0000313" key="1">
    <source>
        <dbReference type="EMBL" id="KAH3890333.1"/>
    </source>
</evidence>
<gene>
    <name evidence="1" type="ORF">DPMN_014411</name>
</gene>
<organism evidence="1 2">
    <name type="scientific">Dreissena polymorpha</name>
    <name type="common">Zebra mussel</name>
    <name type="synonym">Mytilus polymorpha</name>
    <dbReference type="NCBI Taxonomy" id="45954"/>
    <lineage>
        <taxon>Eukaryota</taxon>
        <taxon>Metazoa</taxon>
        <taxon>Spiralia</taxon>
        <taxon>Lophotrochozoa</taxon>
        <taxon>Mollusca</taxon>
        <taxon>Bivalvia</taxon>
        <taxon>Autobranchia</taxon>
        <taxon>Heteroconchia</taxon>
        <taxon>Euheterodonta</taxon>
        <taxon>Imparidentia</taxon>
        <taxon>Neoheterodontei</taxon>
        <taxon>Myida</taxon>
        <taxon>Dreissenoidea</taxon>
        <taxon>Dreissenidae</taxon>
        <taxon>Dreissena</taxon>
    </lineage>
</organism>
<proteinExistence type="predicted"/>
<comment type="caution">
    <text evidence="1">The sequence shown here is derived from an EMBL/GenBank/DDBJ whole genome shotgun (WGS) entry which is preliminary data.</text>
</comment>
<accession>A0A9D4N9C0</accession>
<evidence type="ECO:0000313" key="2">
    <source>
        <dbReference type="Proteomes" id="UP000828390"/>
    </source>
</evidence>
<keyword evidence="2" id="KW-1185">Reference proteome</keyword>
<reference evidence="1" key="2">
    <citation type="submission" date="2020-11" db="EMBL/GenBank/DDBJ databases">
        <authorList>
            <person name="McCartney M.A."/>
            <person name="Auch B."/>
            <person name="Kono T."/>
            <person name="Mallez S."/>
            <person name="Becker A."/>
            <person name="Gohl D.M."/>
            <person name="Silverstein K.A.T."/>
            <person name="Koren S."/>
            <person name="Bechman K.B."/>
            <person name="Herman A."/>
            <person name="Abrahante J.E."/>
            <person name="Garbe J."/>
        </authorList>
    </citation>
    <scope>NUCLEOTIDE SEQUENCE</scope>
    <source>
        <strain evidence="1">Duluth1</strain>
        <tissue evidence="1">Whole animal</tissue>
    </source>
</reference>
<sequence>MTNVASRFCDVTTIIAIKPRSEKRDRGRSESYSSNLKNYGLHFDRSTMPLRQTLTVFTAATFKILLRRYSEILMRFYCDHKDPSTMLPRYLYDYGASTTLFLRLYTDSCWPRSRYA</sequence>
<dbReference type="AlphaFoldDB" id="A0A9D4N9C0"/>
<reference evidence="1" key="1">
    <citation type="journal article" date="2019" name="bioRxiv">
        <title>The Genome of the Zebra Mussel, Dreissena polymorpha: A Resource for Invasive Species Research.</title>
        <authorList>
            <person name="McCartney M.A."/>
            <person name="Auch B."/>
            <person name="Kono T."/>
            <person name="Mallez S."/>
            <person name="Zhang Y."/>
            <person name="Obille A."/>
            <person name="Becker A."/>
            <person name="Abrahante J.E."/>
            <person name="Garbe J."/>
            <person name="Badalamenti J.P."/>
            <person name="Herman A."/>
            <person name="Mangelson H."/>
            <person name="Liachko I."/>
            <person name="Sullivan S."/>
            <person name="Sone E.D."/>
            <person name="Koren S."/>
            <person name="Silverstein K.A.T."/>
            <person name="Beckman K.B."/>
            <person name="Gohl D.M."/>
        </authorList>
    </citation>
    <scope>NUCLEOTIDE SEQUENCE</scope>
    <source>
        <strain evidence="1">Duluth1</strain>
        <tissue evidence="1">Whole animal</tissue>
    </source>
</reference>